<gene>
    <name evidence="2" type="ORF">CEPIT_LOCUS36947</name>
</gene>
<keyword evidence="1" id="KW-0472">Membrane</keyword>
<dbReference type="EMBL" id="CAMAPF010001011">
    <property type="protein sequence ID" value="CAH9138625.1"/>
    <property type="molecule type" value="Genomic_DNA"/>
</dbReference>
<keyword evidence="1" id="KW-1133">Transmembrane helix</keyword>
<evidence type="ECO:0000313" key="3">
    <source>
        <dbReference type="Proteomes" id="UP001152523"/>
    </source>
</evidence>
<sequence length="109" mass="12366">MDSSLVPLVSIGKVSMDYGFIRAIIIGIKKMPVEIVVVGLQGMFQDEWLMICPPPEPPSRMMYEAWIRLLFQFILLTFVLIHGQSIMFCFYSFSYCKTLALGLGLRGLP</sequence>
<dbReference type="AlphaFoldDB" id="A0AAV0FTG6"/>
<evidence type="ECO:0000256" key="1">
    <source>
        <dbReference type="SAM" id="Phobius"/>
    </source>
</evidence>
<evidence type="ECO:0000313" key="2">
    <source>
        <dbReference type="EMBL" id="CAH9138625.1"/>
    </source>
</evidence>
<protein>
    <submittedName>
        <fullName evidence="2">Uncharacterized protein</fullName>
    </submittedName>
</protein>
<reference evidence="2" key="1">
    <citation type="submission" date="2022-07" db="EMBL/GenBank/DDBJ databases">
        <authorList>
            <person name="Macas J."/>
            <person name="Novak P."/>
            <person name="Neumann P."/>
        </authorList>
    </citation>
    <scope>NUCLEOTIDE SEQUENCE</scope>
</reference>
<accession>A0AAV0FTG6</accession>
<name>A0AAV0FTG6_9ASTE</name>
<proteinExistence type="predicted"/>
<keyword evidence="1" id="KW-0812">Transmembrane</keyword>
<keyword evidence="3" id="KW-1185">Reference proteome</keyword>
<organism evidence="2 3">
    <name type="scientific">Cuscuta epithymum</name>
    <dbReference type="NCBI Taxonomy" id="186058"/>
    <lineage>
        <taxon>Eukaryota</taxon>
        <taxon>Viridiplantae</taxon>
        <taxon>Streptophyta</taxon>
        <taxon>Embryophyta</taxon>
        <taxon>Tracheophyta</taxon>
        <taxon>Spermatophyta</taxon>
        <taxon>Magnoliopsida</taxon>
        <taxon>eudicotyledons</taxon>
        <taxon>Gunneridae</taxon>
        <taxon>Pentapetalae</taxon>
        <taxon>asterids</taxon>
        <taxon>lamiids</taxon>
        <taxon>Solanales</taxon>
        <taxon>Convolvulaceae</taxon>
        <taxon>Cuscuteae</taxon>
        <taxon>Cuscuta</taxon>
        <taxon>Cuscuta subgen. Cuscuta</taxon>
    </lineage>
</organism>
<comment type="caution">
    <text evidence="2">The sequence shown here is derived from an EMBL/GenBank/DDBJ whole genome shotgun (WGS) entry which is preliminary data.</text>
</comment>
<dbReference type="Proteomes" id="UP001152523">
    <property type="component" value="Unassembled WGS sequence"/>
</dbReference>
<feature type="transmembrane region" description="Helical" evidence="1">
    <location>
        <begin position="69"/>
        <end position="93"/>
    </location>
</feature>